<accession>A0ABP6REY3</accession>
<dbReference type="PANTHER" id="PTHR35936:SF17">
    <property type="entry name" value="ARGININE-BINDING EXTRACELLULAR PROTEIN ARTP"/>
    <property type="match status" value="1"/>
</dbReference>
<reference evidence="5" key="1">
    <citation type="journal article" date="2019" name="Int. J. Syst. Evol. Microbiol.">
        <title>The Global Catalogue of Microorganisms (GCM) 10K type strain sequencing project: providing services to taxonomists for standard genome sequencing and annotation.</title>
        <authorList>
            <consortium name="The Broad Institute Genomics Platform"/>
            <consortium name="The Broad Institute Genome Sequencing Center for Infectious Disease"/>
            <person name="Wu L."/>
            <person name="Ma J."/>
        </authorList>
    </citation>
    <scope>NUCLEOTIDE SEQUENCE [LARGE SCALE GENOMIC DNA]</scope>
    <source>
        <strain evidence="5">JCM 11483</strain>
    </source>
</reference>
<evidence type="ECO:0000256" key="2">
    <source>
        <dbReference type="SAM" id="SignalP"/>
    </source>
</evidence>
<comment type="caution">
    <text evidence="4">The sequence shown here is derived from an EMBL/GenBank/DDBJ whole genome shotgun (WGS) entry which is preliminary data.</text>
</comment>
<gene>
    <name evidence="4" type="ORF">GCM10020260_22700</name>
</gene>
<dbReference type="Gene3D" id="3.40.190.10">
    <property type="entry name" value="Periplasmic binding protein-like II"/>
    <property type="match status" value="2"/>
</dbReference>
<evidence type="ECO:0000256" key="1">
    <source>
        <dbReference type="ARBA" id="ARBA00022729"/>
    </source>
</evidence>
<sequence>MGTKTSMAVKAGAFTATALLALTACGGGDDGDSEAGSDEDVLDVAVFGEEPYSWLDENGEPTGATIAVAERIFGEEMGYELDAQQTEWDNLIPGLNAGNWDVVSAGMSINPDRCSEADFGAPELVYTTALLTEEGNPLDVQNFEDLLEAQESGEGIDVVALSSGVEMGWLEELGVEAEGVGSAEDGIDFVDGGRADVFALTAISLETMAGDMEGLEVTDPFSHTVSVGAHTFRPEDDELREEFNEHLTELKESGEYLEIVGEFGFTEAEMPDLEMTADELCEGDTEALEEKYLD</sequence>
<feature type="domain" description="Solute-binding protein family 3/N-terminal" evidence="3">
    <location>
        <begin position="41"/>
        <end position="267"/>
    </location>
</feature>
<dbReference type="EMBL" id="BAAAYG010000010">
    <property type="protein sequence ID" value="GAA3286981.1"/>
    <property type="molecule type" value="Genomic_DNA"/>
</dbReference>
<dbReference type="PANTHER" id="PTHR35936">
    <property type="entry name" value="MEMBRANE-BOUND LYTIC MUREIN TRANSGLYCOSYLASE F"/>
    <property type="match status" value="1"/>
</dbReference>
<dbReference type="InterPro" id="IPR001638">
    <property type="entry name" value="Solute-binding_3/MltF_N"/>
</dbReference>
<keyword evidence="1 2" id="KW-0732">Signal</keyword>
<evidence type="ECO:0000259" key="3">
    <source>
        <dbReference type="SMART" id="SM00062"/>
    </source>
</evidence>
<evidence type="ECO:0000313" key="4">
    <source>
        <dbReference type="EMBL" id="GAA3286981.1"/>
    </source>
</evidence>
<dbReference type="Proteomes" id="UP001501736">
    <property type="component" value="Unassembled WGS sequence"/>
</dbReference>
<feature type="chain" id="PRO_5046652095" evidence="2">
    <location>
        <begin position="27"/>
        <end position="294"/>
    </location>
</feature>
<dbReference type="SMART" id="SM00062">
    <property type="entry name" value="PBPb"/>
    <property type="match status" value="1"/>
</dbReference>
<organism evidence="4 5">
    <name type="scientific">Nesterenkonia halobia</name>
    <dbReference type="NCBI Taxonomy" id="37922"/>
    <lineage>
        <taxon>Bacteria</taxon>
        <taxon>Bacillati</taxon>
        <taxon>Actinomycetota</taxon>
        <taxon>Actinomycetes</taxon>
        <taxon>Micrococcales</taxon>
        <taxon>Micrococcaceae</taxon>
        <taxon>Nesterenkonia</taxon>
    </lineage>
</organism>
<feature type="signal peptide" evidence="2">
    <location>
        <begin position="1"/>
        <end position="26"/>
    </location>
</feature>
<dbReference type="Pfam" id="PF00497">
    <property type="entry name" value="SBP_bac_3"/>
    <property type="match status" value="1"/>
</dbReference>
<evidence type="ECO:0000313" key="5">
    <source>
        <dbReference type="Proteomes" id="UP001501736"/>
    </source>
</evidence>
<proteinExistence type="predicted"/>
<dbReference type="PROSITE" id="PS51257">
    <property type="entry name" value="PROKAR_LIPOPROTEIN"/>
    <property type="match status" value="1"/>
</dbReference>
<name>A0ABP6REY3_9MICC</name>
<dbReference type="SUPFAM" id="SSF53850">
    <property type="entry name" value="Periplasmic binding protein-like II"/>
    <property type="match status" value="1"/>
</dbReference>
<protein>
    <submittedName>
        <fullName evidence="4">Transporter substrate-binding domain-containing protein</fullName>
    </submittedName>
</protein>
<keyword evidence="5" id="KW-1185">Reference proteome</keyword>